<name>A0A2D0N3V2_FLAN2</name>
<accession>A0A2D0N3V2</accession>
<dbReference type="Proteomes" id="UP000223913">
    <property type="component" value="Unassembled WGS sequence"/>
</dbReference>
<evidence type="ECO:0000313" key="1">
    <source>
        <dbReference type="EMBL" id="PHN03070.1"/>
    </source>
</evidence>
<organism evidence="1 2">
    <name type="scientific">Flavilitoribacter nigricans (strain ATCC 23147 / DSM 23189 / NBRC 102662 / NCIMB 1420 / SS-2)</name>
    <name type="common">Lewinella nigricans</name>
    <dbReference type="NCBI Taxonomy" id="1122177"/>
    <lineage>
        <taxon>Bacteria</taxon>
        <taxon>Pseudomonadati</taxon>
        <taxon>Bacteroidota</taxon>
        <taxon>Saprospiria</taxon>
        <taxon>Saprospirales</taxon>
        <taxon>Lewinellaceae</taxon>
        <taxon>Flavilitoribacter</taxon>
    </lineage>
</organism>
<evidence type="ECO:0000313" key="2">
    <source>
        <dbReference type="Proteomes" id="UP000223913"/>
    </source>
</evidence>
<reference evidence="1 2" key="1">
    <citation type="submission" date="2017-10" db="EMBL/GenBank/DDBJ databases">
        <title>The draft genome sequence of Lewinella nigricans NBRC 102662.</title>
        <authorList>
            <person name="Wang K."/>
        </authorList>
    </citation>
    <scope>NUCLEOTIDE SEQUENCE [LARGE SCALE GENOMIC DNA]</scope>
    <source>
        <strain evidence="1 2">NBRC 102662</strain>
    </source>
</reference>
<dbReference type="OrthoDB" id="3235892at2"/>
<comment type="caution">
    <text evidence="1">The sequence shown here is derived from an EMBL/GenBank/DDBJ whole genome shotgun (WGS) entry which is preliminary data.</text>
</comment>
<proteinExistence type="predicted"/>
<dbReference type="AlphaFoldDB" id="A0A2D0N3V2"/>
<gene>
    <name evidence="1" type="ORF">CRP01_28740</name>
</gene>
<protein>
    <submittedName>
        <fullName evidence="1">Uncharacterized protein</fullName>
    </submittedName>
</protein>
<dbReference type="EMBL" id="PDUD01000034">
    <property type="protein sequence ID" value="PHN03070.1"/>
    <property type="molecule type" value="Genomic_DNA"/>
</dbReference>
<sequence>MKKQFKNRLEAIDWMAEFAENEGQFEVLREQLEFNFIYTGTLFLDIGEKPAEVVWLGQKETPKRL</sequence>
<keyword evidence="2" id="KW-1185">Reference proteome</keyword>
<dbReference type="RefSeq" id="WP_099153511.1">
    <property type="nucleotide sequence ID" value="NZ_PDUD01000034.1"/>
</dbReference>